<gene>
    <name evidence="1" type="ORF">ONB1V03_LOCUS19208</name>
</gene>
<evidence type="ECO:0000313" key="2">
    <source>
        <dbReference type="Proteomes" id="UP000728032"/>
    </source>
</evidence>
<dbReference type="Proteomes" id="UP000728032">
    <property type="component" value="Unassembled WGS sequence"/>
</dbReference>
<dbReference type="AlphaFoldDB" id="A0A7R9QYN9"/>
<organism evidence="1">
    <name type="scientific">Oppiella nova</name>
    <dbReference type="NCBI Taxonomy" id="334625"/>
    <lineage>
        <taxon>Eukaryota</taxon>
        <taxon>Metazoa</taxon>
        <taxon>Ecdysozoa</taxon>
        <taxon>Arthropoda</taxon>
        <taxon>Chelicerata</taxon>
        <taxon>Arachnida</taxon>
        <taxon>Acari</taxon>
        <taxon>Acariformes</taxon>
        <taxon>Sarcoptiformes</taxon>
        <taxon>Oribatida</taxon>
        <taxon>Brachypylina</taxon>
        <taxon>Oppioidea</taxon>
        <taxon>Oppiidae</taxon>
        <taxon>Oppiella</taxon>
    </lineage>
</organism>
<name>A0A7R9QYN9_9ACAR</name>
<feature type="non-terminal residue" evidence="1">
    <location>
        <position position="35"/>
    </location>
</feature>
<protein>
    <submittedName>
        <fullName evidence="1">Uncharacterized protein</fullName>
    </submittedName>
</protein>
<sequence length="35" mass="3959">MSSAGSSSMRRLDDDDMQLFRHLRDTLQGLDYLGA</sequence>
<evidence type="ECO:0000313" key="1">
    <source>
        <dbReference type="EMBL" id="CAD7662648.1"/>
    </source>
</evidence>
<dbReference type="EMBL" id="OC943537">
    <property type="protein sequence ID" value="CAD7662648.1"/>
    <property type="molecule type" value="Genomic_DNA"/>
</dbReference>
<proteinExistence type="predicted"/>
<keyword evidence="2" id="KW-1185">Reference proteome</keyword>
<dbReference type="EMBL" id="CAJPVJ010028712">
    <property type="protein sequence ID" value="CAG2179784.1"/>
    <property type="molecule type" value="Genomic_DNA"/>
</dbReference>
<accession>A0A7R9QYN9</accession>
<reference evidence="1" key="1">
    <citation type="submission" date="2020-11" db="EMBL/GenBank/DDBJ databases">
        <authorList>
            <person name="Tran Van P."/>
        </authorList>
    </citation>
    <scope>NUCLEOTIDE SEQUENCE</scope>
</reference>